<name>A0A498TZH3_BACIA</name>
<dbReference type="CDD" id="cd10456">
    <property type="entry name" value="GIY-YIG_UPF0213"/>
    <property type="match status" value="1"/>
</dbReference>
<dbReference type="EMBL" id="CP043404">
    <property type="protein sequence ID" value="QEK63270.1"/>
    <property type="molecule type" value="Genomic_DNA"/>
</dbReference>
<protein>
    <submittedName>
        <fullName evidence="2">Uncharacterized protein</fullName>
    </submittedName>
</protein>
<accession>A0A498TZH3</accession>
<comment type="similarity">
    <text evidence="1">Belongs to the UPF0213 family.</text>
</comment>
<reference evidence="2 3" key="1">
    <citation type="journal article" date="2018" name="Plant Biotechnol. Rep.">
        <title>Diversity and antifungal activity of endophytic bacteria associated with Panax ginseng seedlings.</title>
        <authorList>
            <person name="Park J.M."/>
            <person name="Hong C.E."/>
            <person name="Jo S.H."/>
        </authorList>
    </citation>
    <scope>NUCLEOTIDE SEQUENCE [LARGE SCALE GENOMIC DNA]</scope>
    <source>
        <strain evidence="2 3">PgKB20</strain>
    </source>
</reference>
<evidence type="ECO:0000256" key="1">
    <source>
        <dbReference type="ARBA" id="ARBA00007435"/>
    </source>
</evidence>
<dbReference type="Proteomes" id="UP000325032">
    <property type="component" value="Chromosome"/>
</dbReference>
<dbReference type="InterPro" id="IPR050190">
    <property type="entry name" value="UPF0213_domain"/>
</dbReference>
<organism evidence="2 3">
    <name type="scientific">Bacillus safensis</name>
    <dbReference type="NCBI Taxonomy" id="561879"/>
    <lineage>
        <taxon>Bacteria</taxon>
        <taxon>Bacillati</taxon>
        <taxon>Bacillota</taxon>
        <taxon>Bacilli</taxon>
        <taxon>Bacillales</taxon>
        <taxon>Bacillaceae</taxon>
        <taxon>Bacillus</taxon>
    </lineage>
</organism>
<dbReference type="Gene3D" id="3.40.1440.10">
    <property type="entry name" value="GIY-YIG endonuclease"/>
    <property type="match status" value="1"/>
</dbReference>
<sequence>MKSGRYCMEKHNHYFYVLKCADGSLYAGYTNDLQKRLITHNSGKGAKYTRARRPVELFYHECFATKREAMQQEYRFKTWTRKKKDIYIEEMRMEKEAAHEKDTEKL</sequence>
<dbReference type="InterPro" id="IPR000305">
    <property type="entry name" value="GIY-YIG_endonuc"/>
</dbReference>
<dbReference type="PANTHER" id="PTHR34477:SF1">
    <property type="entry name" value="UPF0213 PROTEIN YHBQ"/>
    <property type="match status" value="1"/>
</dbReference>
<dbReference type="AlphaFoldDB" id="A0A498TZH3"/>
<dbReference type="InterPro" id="IPR035901">
    <property type="entry name" value="GIY-YIG_endonuc_sf"/>
</dbReference>
<dbReference type="PANTHER" id="PTHR34477">
    <property type="entry name" value="UPF0213 PROTEIN YHBQ"/>
    <property type="match status" value="1"/>
</dbReference>
<proteinExistence type="inferred from homology"/>
<dbReference type="SUPFAM" id="SSF82771">
    <property type="entry name" value="GIY-YIG endonuclease"/>
    <property type="match status" value="1"/>
</dbReference>
<keyword evidence="3" id="KW-1185">Reference proteome</keyword>
<dbReference type="Pfam" id="PF01541">
    <property type="entry name" value="GIY-YIG"/>
    <property type="match status" value="1"/>
</dbReference>
<evidence type="ECO:0000313" key="2">
    <source>
        <dbReference type="EMBL" id="QEK63270.1"/>
    </source>
</evidence>
<gene>
    <name evidence="2" type="ORF">FX981_01496</name>
</gene>
<evidence type="ECO:0000313" key="3">
    <source>
        <dbReference type="Proteomes" id="UP000325032"/>
    </source>
</evidence>
<dbReference type="SMART" id="SM00465">
    <property type="entry name" value="GIYc"/>
    <property type="match status" value="1"/>
</dbReference>
<dbReference type="PROSITE" id="PS50164">
    <property type="entry name" value="GIY_YIG"/>
    <property type="match status" value="1"/>
</dbReference>
<accession>A0A5C0WGK5</accession>